<accession>A6F0I6</accession>
<dbReference type="STRING" id="443152.MDG893_20544"/>
<evidence type="ECO:0000313" key="1">
    <source>
        <dbReference type="EMBL" id="EDM47747.1"/>
    </source>
</evidence>
<name>A6F0I6_9GAMM</name>
<dbReference type="Proteomes" id="UP000005856">
    <property type="component" value="Unassembled WGS sequence"/>
</dbReference>
<evidence type="ECO:0000313" key="2">
    <source>
        <dbReference type="Proteomes" id="UP000005856"/>
    </source>
</evidence>
<dbReference type="eggNOG" id="COG4675">
    <property type="taxonomic scope" value="Bacteria"/>
</dbReference>
<reference evidence="1 2" key="1">
    <citation type="submission" date="2007-06" db="EMBL/GenBank/DDBJ databases">
        <authorList>
            <person name="Green D."/>
            <person name="Ferriera S."/>
            <person name="Johnson J."/>
            <person name="Kravitz S."/>
            <person name="Beeson K."/>
            <person name="Sutton G."/>
            <person name="Rogers Y.-H."/>
            <person name="Friedman R."/>
            <person name="Frazier M."/>
            <person name="Venter J.C."/>
        </authorList>
    </citation>
    <scope>NUCLEOTIDE SEQUENCE [LARGE SCALE GENOMIC DNA]</scope>
    <source>
        <strain evidence="1 2">DG893</strain>
    </source>
</reference>
<dbReference type="OrthoDB" id="564699at2"/>
<dbReference type="AlphaFoldDB" id="A6F0I6"/>
<organism evidence="1 2">
    <name type="scientific">Marinobacter algicola DG893</name>
    <dbReference type="NCBI Taxonomy" id="443152"/>
    <lineage>
        <taxon>Bacteria</taxon>
        <taxon>Pseudomonadati</taxon>
        <taxon>Pseudomonadota</taxon>
        <taxon>Gammaproteobacteria</taxon>
        <taxon>Pseudomonadales</taxon>
        <taxon>Marinobacteraceae</taxon>
        <taxon>Marinobacter</taxon>
    </lineage>
</organism>
<comment type="caution">
    <text evidence="1">The sequence shown here is derived from an EMBL/GenBank/DDBJ whole genome shotgun (WGS) entry which is preliminary data.</text>
</comment>
<keyword evidence="2" id="KW-1185">Reference proteome</keyword>
<sequence>MSQYKTGAVSVTNGSQVVTGTGTLWLSNVSPGDGFTVAGTGVPYTVGSVDSDTQITLNANYAGPSGSGLAYAIWRDFTAQNNLPEMSQGDIETATTFTRAMRLIDGSLADIQGDYYKSDNILGTASQSGGIPTGAIIERGSNANGEYTKFADGTLECSAILQIDYDTANRMRVDWTYPAAFADIPRWTANLVGYGANGTVNFSFTNRTFVNTIGELTVSCPSGTASGNSLSLTVYRPSGSADFASGDKANVSVIVKGRWF</sequence>
<gene>
    <name evidence="1" type="ORF">MDG893_20544</name>
</gene>
<dbReference type="EMBL" id="ABCP01000013">
    <property type="protein sequence ID" value="EDM47747.1"/>
    <property type="molecule type" value="Genomic_DNA"/>
</dbReference>
<proteinExistence type="predicted"/>
<protein>
    <submittedName>
        <fullName evidence="1">Prophage PSPPH04, tail fiber domain protein</fullName>
    </submittedName>
</protein>
<dbReference type="RefSeq" id="WP_007153782.1">
    <property type="nucleotide sequence ID" value="NZ_ABCP01000013.1"/>
</dbReference>